<dbReference type="Proteomes" id="UP000694397">
    <property type="component" value="Chromosome 24"/>
</dbReference>
<dbReference type="Gene3D" id="3.40.250.10">
    <property type="entry name" value="Rhodanese-like domain"/>
    <property type="match status" value="1"/>
</dbReference>
<evidence type="ECO:0000256" key="1">
    <source>
        <dbReference type="SAM" id="MobiDB-lite"/>
    </source>
</evidence>
<feature type="chain" id="PRO_5034624998" evidence="2">
    <location>
        <begin position="20"/>
        <end position="173"/>
    </location>
</feature>
<gene>
    <name evidence="4" type="primary">si:ch211-161h7.8</name>
</gene>
<proteinExistence type="predicted"/>
<evidence type="ECO:0000256" key="2">
    <source>
        <dbReference type="SAM" id="SignalP"/>
    </source>
</evidence>
<dbReference type="Ensembl" id="ENSSFOT00015026407.2">
    <property type="protein sequence ID" value="ENSSFOP00015026113.2"/>
    <property type="gene ID" value="ENSSFOG00015016785.2"/>
</dbReference>
<reference evidence="4" key="2">
    <citation type="submission" date="2025-08" db="UniProtKB">
        <authorList>
            <consortium name="Ensembl"/>
        </authorList>
    </citation>
    <scope>IDENTIFICATION</scope>
</reference>
<feature type="compositionally biased region" description="Pro residues" evidence="1">
    <location>
        <begin position="162"/>
        <end position="173"/>
    </location>
</feature>
<dbReference type="Pfam" id="PF00581">
    <property type="entry name" value="Rhodanese"/>
    <property type="match status" value="1"/>
</dbReference>
<feature type="signal peptide" evidence="2">
    <location>
        <begin position="1"/>
        <end position="19"/>
    </location>
</feature>
<keyword evidence="2" id="KW-0732">Signal</keyword>
<reference evidence="4" key="3">
    <citation type="submission" date="2025-09" db="UniProtKB">
        <authorList>
            <consortium name="Ensembl"/>
        </authorList>
    </citation>
    <scope>IDENTIFICATION</scope>
</reference>
<sequence length="173" mass="18893">MFVAHLLLMLLLRRAALLAAEFCGSSLGGTCGVKTSAAVLRELRADFVVTYEQLKVMLSSGSVQLFDVRGPDEFQAGRIPGSANIPLGDLEEALRMSPRDFEKRFEVDAPHNEDDNIVFHCQTGRRSTTALHVAHGLGFARARHYAGGYSEWAEREGQPGGPLTPPSTPYPPR</sequence>
<reference evidence="4 5" key="1">
    <citation type="submission" date="2019-04" db="EMBL/GenBank/DDBJ databases">
        <authorList>
            <consortium name="Wellcome Sanger Institute Data Sharing"/>
        </authorList>
    </citation>
    <scope>NUCLEOTIDE SEQUENCE [LARGE SCALE GENOMIC DNA]</scope>
</reference>
<feature type="region of interest" description="Disordered" evidence="1">
    <location>
        <begin position="151"/>
        <end position="173"/>
    </location>
</feature>
<evidence type="ECO:0000313" key="4">
    <source>
        <dbReference type="Ensembl" id="ENSSFOP00015026113.2"/>
    </source>
</evidence>
<dbReference type="OrthoDB" id="566238at2759"/>
<dbReference type="InterPro" id="IPR001763">
    <property type="entry name" value="Rhodanese-like_dom"/>
</dbReference>
<dbReference type="GeneTree" id="ENSGT00940000165845"/>
<dbReference type="PROSITE" id="PS50206">
    <property type="entry name" value="RHODANESE_3"/>
    <property type="match status" value="1"/>
</dbReference>
<feature type="domain" description="Rhodanese" evidence="3">
    <location>
        <begin position="59"/>
        <end position="161"/>
    </location>
</feature>
<dbReference type="InterPro" id="IPR036873">
    <property type="entry name" value="Rhodanese-like_dom_sf"/>
</dbReference>
<evidence type="ECO:0000259" key="3">
    <source>
        <dbReference type="PROSITE" id="PS50206"/>
    </source>
</evidence>
<evidence type="ECO:0000313" key="5">
    <source>
        <dbReference type="Proteomes" id="UP000694397"/>
    </source>
</evidence>
<dbReference type="AlphaFoldDB" id="A0A8C9S7P4"/>
<organism evidence="4 5">
    <name type="scientific">Scleropages formosus</name>
    <name type="common">Asian bonytongue</name>
    <name type="synonym">Osteoglossum formosum</name>
    <dbReference type="NCBI Taxonomy" id="113540"/>
    <lineage>
        <taxon>Eukaryota</taxon>
        <taxon>Metazoa</taxon>
        <taxon>Chordata</taxon>
        <taxon>Craniata</taxon>
        <taxon>Vertebrata</taxon>
        <taxon>Euteleostomi</taxon>
        <taxon>Actinopterygii</taxon>
        <taxon>Neopterygii</taxon>
        <taxon>Teleostei</taxon>
        <taxon>Osteoglossocephala</taxon>
        <taxon>Osteoglossomorpha</taxon>
        <taxon>Osteoglossiformes</taxon>
        <taxon>Osteoglossidae</taxon>
        <taxon>Scleropages</taxon>
    </lineage>
</organism>
<dbReference type="SMART" id="SM00450">
    <property type="entry name" value="RHOD"/>
    <property type="match status" value="1"/>
</dbReference>
<dbReference type="SUPFAM" id="SSF52821">
    <property type="entry name" value="Rhodanese/Cell cycle control phosphatase"/>
    <property type="match status" value="1"/>
</dbReference>
<name>A0A8C9S7P4_SCLFO</name>
<dbReference type="PANTHER" id="PTHR44086:SF4">
    <property type="entry name" value="THIOSULFATE SULFURTRANSFERASE_RHODANESE-LIKE DOMAIN-CONTAINING PROTEIN 1-RELATED"/>
    <property type="match status" value="1"/>
</dbReference>
<keyword evidence="5" id="KW-1185">Reference proteome</keyword>
<protein>
    <submittedName>
        <fullName evidence="4">Thiosulfate:glutathione sulfurtransferase-like</fullName>
    </submittedName>
</protein>
<accession>A0A8C9S7P4</accession>
<dbReference type="PANTHER" id="PTHR44086">
    <property type="entry name" value="THIOSULFATE SULFURTRANSFERASE RDL2, MITOCHONDRIAL-RELATED"/>
    <property type="match status" value="1"/>
</dbReference>